<feature type="domain" description="Cupin type-1" evidence="5">
    <location>
        <begin position="297"/>
        <end position="456"/>
    </location>
</feature>
<evidence type="ECO:0000256" key="2">
    <source>
        <dbReference type="PIRSR" id="PIRSR617774-1"/>
    </source>
</evidence>
<dbReference type="InterPro" id="IPR011051">
    <property type="entry name" value="RmlC_Cupin_sf"/>
</dbReference>
<dbReference type="SUPFAM" id="SSF51182">
    <property type="entry name" value="RmlC-like cupins"/>
    <property type="match status" value="1"/>
</dbReference>
<feature type="binding site" evidence="3">
    <location>
        <position position="160"/>
    </location>
    <ligand>
        <name>Mn(2+)</name>
        <dbReference type="ChEBI" id="CHEBI:29035"/>
        <label>1</label>
    </ligand>
</feature>
<dbReference type="Pfam" id="PF00190">
    <property type="entry name" value="Cupin_1"/>
    <property type="match status" value="2"/>
</dbReference>
<dbReference type="GeneID" id="18908450"/>
<feature type="binding site" evidence="3">
    <location>
        <position position="342"/>
    </location>
    <ligand>
        <name>Mn(2+)</name>
        <dbReference type="ChEBI" id="CHEBI:29035"/>
        <label>2</label>
    </ligand>
</feature>
<dbReference type="AlphaFoldDB" id="K5X4V2"/>
<dbReference type="PANTHER" id="PTHR35848">
    <property type="entry name" value="OXALATE-BINDING PROTEIN"/>
    <property type="match status" value="1"/>
</dbReference>
<evidence type="ECO:0000256" key="1">
    <source>
        <dbReference type="ARBA" id="ARBA00022723"/>
    </source>
</evidence>
<feature type="chain" id="PRO_5003886098" description="Cupin type-1 domain-containing protein" evidence="4">
    <location>
        <begin position="25"/>
        <end position="472"/>
    </location>
</feature>
<dbReference type="GO" id="GO:0046872">
    <property type="term" value="F:metal ion binding"/>
    <property type="evidence" value="ECO:0007669"/>
    <property type="project" value="UniProtKB-KW"/>
</dbReference>
<reference evidence="6 7" key="1">
    <citation type="journal article" date="2012" name="BMC Genomics">
        <title>Comparative genomics of the white-rot fungi, Phanerochaete carnosa and P. chrysosporium, to elucidate the genetic basis of the distinct wood types they colonize.</title>
        <authorList>
            <person name="Suzuki H."/>
            <person name="MacDonald J."/>
            <person name="Syed K."/>
            <person name="Salamov A."/>
            <person name="Hori C."/>
            <person name="Aerts A."/>
            <person name="Henrissat B."/>
            <person name="Wiebenga A."/>
            <person name="vanKuyk P.A."/>
            <person name="Barry K."/>
            <person name="Lindquist E."/>
            <person name="LaButti K."/>
            <person name="Lapidus A."/>
            <person name="Lucas S."/>
            <person name="Coutinho P."/>
            <person name="Gong Y."/>
            <person name="Samejima M."/>
            <person name="Mahadevan R."/>
            <person name="Abou-Zaid M."/>
            <person name="de Vries R.P."/>
            <person name="Igarashi K."/>
            <person name="Yadav J.S."/>
            <person name="Grigoriev I.V."/>
            <person name="Master E.R."/>
        </authorList>
    </citation>
    <scope>NUCLEOTIDE SEQUENCE [LARGE SCALE GENOMIC DNA]</scope>
    <source>
        <strain evidence="6 7">HHB-10118-sp</strain>
    </source>
</reference>
<dbReference type="CDD" id="cd20304">
    <property type="entry name" value="cupin_OxDC_N"/>
    <property type="match status" value="1"/>
</dbReference>
<keyword evidence="3" id="KW-0464">Manganese</keyword>
<organism evidence="6 7">
    <name type="scientific">Phanerochaete carnosa (strain HHB-10118-sp)</name>
    <name type="common">White-rot fungus</name>
    <name type="synonym">Peniophora carnosa</name>
    <dbReference type="NCBI Taxonomy" id="650164"/>
    <lineage>
        <taxon>Eukaryota</taxon>
        <taxon>Fungi</taxon>
        <taxon>Dikarya</taxon>
        <taxon>Basidiomycota</taxon>
        <taxon>Agaricomycotina</taxon>
        <taxon>Agaricomycetes</taxon>
        <taxon>Polyporales</taxon>
        <taxon>Phanerochaetaceae</taxon>
        <taxon>Phanerochaete</taxon>
    </lineage>
</organism>
<feature type="binding site" evidence="3">
    <location>
        <position position="205"/>
    </location>
    <ligand>
        <name>Mn(2+)</name>
        <dbReference type="ChEBI" id="CHEBI:29035"/>
        <label>1</label>
    </ligand>
</feature>
<dbReference type="InParanoid" id="K5X4V2"/>
<keyword evidence="4" id="KW-0732">Signal</keyword>
<dbReference type="InterPro" id="IPR006045">
    <property type="entry name" value="Cupin_1"/>
</dbReference>
<feature type="binding site" evidence="3">
    <location>
        <position position="349"/>
    </location>
    <ligand>
        <name>Mn(2+)</name>
        <dbReference type="ChEBI" id="CHEBI:29035"/>
        <label>2</label>
    </ligand>
</feature>
<dbReference type="Gene3D" id="2.60.120.10">
    <property type="entry name" value="Jelly Rolls"/>
    <property type="match status" value="2"/>
</dbReference>
<name>K5X4V2_PHACS</name>
<evidence type="ECO:0000259" key="5">
    <source>
        <dbReference type="SMART" id="SM00835"/>
    </source>
</evidence>
<accession>K5X4V2</accession>
<protein>
    <recommendedName>
        <fullName evidence="5">Cupin type-1 domain-containing protein</fullName>
    </recommendedName>
</protein>
<dbReference type="InterPro" id="IPR014710">
    <property type="entry name" value="RmlC-like_jellyroll"/>
</dbReference>
<comment type="cofactor">
    <cofactor evidence="3">
        <name>Mn(2+)</name>
        <dbReference type="ChEBI" id="CHEBI:29035"/>
    </cofactor>
    <text evidence="3">Binds 2 manganese ions per subunit.</text>
</comment>
<feature type="binding site" evidence="3">
    <location>
        <position position="344"/>
    </location>
    <ligand>
        <name>Mn(2+)</name>
        <dbReference type="ChEBI" id="CHEBI:29035"/>
        <label>2</label>
    </ligand>
</feature>
<dbReference type="SMART" id="SM00835">
    <property type="entry name" value="Cupin_1"/>
    <property type="match status" value="2"/>
</dbReference>
<dbReference type="PANTHER" id="PTHR35848:SF9">
    <property type="entry name" value="SLL1358 PROTEIN"/>
    <property type="match status" value="1"/>
</dbReference>
<dbReference type="OrthoDB" id="10263073at2759"/>
<dbReference type="KEGG" id="pco:PHACADRAFT_139205"/>
<feature type="binding site" evidence="3">
    <location>
        <position position="158"/>
    </location>
    <ligand>
        <name>Mn(2+)</name>
        <dbReference type="ChEBI" id="CHEBI:29035"/>
        <label>1</label>
    </ligand>
</feature>
<feature type="domain" description="Cupin type-1" evidence="5">
    <location>
        <begin position="115"/>
        <end position="260"/>
    </location>
</feature>
<dbReference type="InterPro" id="IPR051610">
    <property type="entry name" value="GPI/OXD"/>
</dbReference>
<evidence type="ECO:0000256" key="4">
    <source>
        <dbReference type="SAM" id="SignalP"/>
    </source>
</evidence>
<feature type="active site" description="Proton donor" evidence="2">
    <location>
        <position position="403"/>
    </location>
</feature>
<evidence type="ECO:0000313" key="7">
    <source>
        <dbReference type="Proteomes" id="UP000008370"/>
    </source>
</evidence>
<dbReference type="EMBL" id="JH930470">
    <property type="protein sequence ID" value="EKM57842.1"/>
    <property type="molecule type" value="Genomic_DNA"/>
</dbReference>
<evidence type="ECO:0000256" key="3">
    <source>
        <dbReference type="PIRSR" id="PIRSR617774-2"/>
    </source>
</evidence>
<dbReference type="Proteomes" id="UP000008370">
    <property type="component" value="Unassembled WGS sequence"/>
</dbReference>
<dbReference type="GO" id="GO:0033609">
    <property type="term" value="P:oxalate metabolic process"/>
    <property type="evidence" value="ECO:0007669"/>
    <property type="project" value="InterPro"/>
</dbReference>
<dbReference type="RefSeq" id="XP_007393185.1">
    <property type="nucleotide sequence ID" value="XM_007393123.1"/>
</dbReference>
<feature type="signal peptide" evidence="4">
    <location>
        <begin position="1"/>
        <end position="24"/>
    </location>
</feature>
<dbReference type="HOGENOM" id="CLU_030515_2_0_1"/>
<proteinExistence type="predicted"/>
<feature type="binding site" evidence="3">
    <location>
        <position position="389"/>
    </location>
    <ligand>
        <name>Mn(2+)</name>
        <dbReference type="ChEBI" id="CHEBI:29035"/>
        <label>2</label>
    </ligand>
</feature>
<keyword evidence="1 3" id="KW-0479">Metal-binding</keyword>
<gene>
    <name evidence="6" type="ORF">PHACADRAFT_139205</name>
</gene>
<sequence>MSSGLPLSLAIFVSLLAVVHSVCAAPLGSAIPLSSLSPSSLASAAPVSATVAPASDDPNGILWTETSDVMPEPMRGTLGSNVLGPQNVPIDLQNADLLAPPTTDSGNVGNSKWPFSLSPNRLQTGGWARQQNINVMPIATQMAGVDMRLEAGAIRELHWHSTAEARWAYILNGSVQITVLSTNGQNYLATLNQSDVWYFPPGVPHSIQATADLPEGAEFLLVFDSGDFSEDSTFLLTDWLAHVPKEVLAKNFQTDISAFDEIPGKELYIFPSDPPADNAVAVPSPQGTVPASEAFSFEFSKVPRTPLAGGSVRIVDSTTFPIAQTIAAAEVTVEPGAMRELHWHPTQDEWSFYIEGTGRMTVFAGSSQANTFNYGPGDIGHSNARTSGHYVENTGTTPLRFLEIFKSNRFQDISLQQVSTVANIVHMRLTHALQWLALTPPALVKAHLNLDDQTIANLNKTKNTVIGPSKAS</sequence>
<dbReference type="CDD" id="cd20305">
    <property type="entry name" value="cupin_OxDC_C"/>
    <property type="match status" value="1"/>
</dbReference>
<keyword evidence="7" id="KW-1185">Reference proteome</keyword>
<dbReference type="NCBIfam" id="TIGR03404">
    <property type="entry name" value="bicupin_oxalic"/>
    <property type="match status" value="1"/>
</dbReference>
<dbReference type="InterPro" id="IPR017774">
    <property type="entry name" value="Bicupin_oxalate_deCO2ase/Oxase"/>
</dbReference>
<evidence type="ECO:0000313" key="6">
    <source>
        <dbReference type="EMBL" id="EKM57842.1"/>
    </source>
</evidence>